<dbReference type="InterPro" id="IPR038538">
    <property type="entry name" value="MTERF_sf"/>
</dbReference>
<keyword evidence="2" id="KW-0804">Transcription</keyword>
<name>A0A978VEV0_ZIZJJ</name>
<gene>
    <name evidence="4" type="ORF">FEM48_Zijuj05G0125700</name>
</gene>
<dbReference type="Pfam" id="PF02536">
    <property type="entry name" value="mTERF"/>
    <property type="match status" value="2"/>
</dbReference>
<dbReference type="PANTHER" id="PTHR13068">
    <property type="entry name" value="CGI-12 PROTEIN-RELATED"/>
    <property type="match status" value="1"/>
</dbReference>
<keyword evidence="3" id="KW-0809">Transit peptide</keyword>
<comment type="caution">
    <text evidence="4">The sequence shown here is derived from an EMBL/GenBank/DDBJ whole genome shotgun (WGS) entry which is preliminary data.</text>
</comment>
<organism evidence="4 5">
    <name type="scientific">Ziziphus jujuba var. spinosa</name>
    <dbReference type="NCBI Taxonomy" id="714518"/>
    <lineage>
        <taxon>Eukaryota</taxon>
        <taxon>Viridiplantae</taxon>
        <taxon>Streptophyta</taxon>
        <taxon>Embryophyta</taxon>
        <taxon>Tracheophyta</taxon>
        <taxon>Spermatophyta</taxon>
        <taxon>Magnoliopsida</taxon>
        <taxon>eudicotyledons</taxon>
        <taxon>Gunneridae</taxon>
        <taxon>Pentapetalae</taxon>
        <taxon>rosids</taxon>
        <taxon>fabids</taxon>
        <taxon>Rosales</taxon>
        <taxon>Rhamnaceae</taxon>
        <taxon>Paliureae</taxon>
        <taxon>Ziziphus</taxon>
    </lineage>
</organism>
<evidence type="ECO:0000313" key="5">
    <source>
        <dbReference type="Proteomes" id="UP000813462"/>
    </source>
</evidence>
<sequence length="605" mass="69468">MPMAIWLPARLSPFRLKLASTLSNHNSQSFSTRFRFSQQSQYRKQVSIANLLQRYGFPSSQLQNFLSKNHVLLNSNLEEIDKSLGILLSFQMPQKSLVSLVFECPGVLDFQFLKKWQIGFANLGLRSVPPLMIKSVLEHSRRFQLDQDCVFGSVEVLRGMGFSDRIVSRILEGFPGVTLMNEMEIRRRIEFLMGFGIPRDRIDWVLSSFPRVLGFGVEDRLKPLLSEFRELGFSEDLIRREVVREPKILGWELGELSRCLELLRTLKCREPIKEKIFSDGEFRAGFEVKLRVDYLCSQGLIRREAFGVLWREPRCIIYKIEDVEKKVEFLKYRMKFNISCLVEVPEFLGVNFDKQIVPRFSVIEYLRSKSGLGFQVGLRALIKPSRLKFYNLYVKPYPECAKMFGRYSDVDVKSRHPIGLWKHFKPQSFPESRQQLACPGTSMDEMIGEDMQLLLLVHAVELHFKSAIATIDNGFPWVITLIEGTVISCWFAETLMLGQLQFLKMHTKNGASAGIRSAIVTTASLQKQNESRTQSDRISCGNPSSNLNYRSFIGMSVRQLLGCGTSSFPCILLIDLFVVVDRRIVAFVKASQMTEIFDNVADFVK</sequence>
<dbReference type="Proteomes" id="UP000813462">
    <property type="component" value="Unassembled WGS sequence"/>
</dbReference>
<dbReference type="Gene3D" id="1.25.70.10">
    <property type="entry name" value="Transcription termination factor 3, mitochondrial"/>
    <property type="match status" value="1"/>
</dbReference>
<dbReference type="GO" id="GO:0006353">
    <property type="term" value="P:DNA-templated transcription termination"/>
    <property type="evidence" value="ECO:0007669"/>
    <property type="project" value="UniProtKB-KW"/>
</dbReference>
<keyword evidence="2" id="KW-0806">Transcription termination</keyword>
<evidence type="ECO:0000313" key="4">
    <source>
        <dbReference type="EMBL" id="KAH7528889.1"/>
    </source>
</evidence>
<dbReference type="EMBL" id="JAEACU010000005">
    <property type="protein sequence ID" value="KAH7528889.1"/>
    <property type="molecule type" value="Genomic_DNA"/>
</dbReference>
<proteinExistence type="inferred from homology"/>
<evidence type="ECO:0008006" key="6">
    <source>
        <dbReference type="Google" id="ProtNLM"/>
    </source>
</evidence>
<evidence type="ECO:0000256" key="1">
    <source>
        <dbReference type="ARBA" id="ARBA00007692"/>
    </source>
</evidence>
<evidence type="ECO:0000256" key="2">
    <source>
        <dbReference type="ARBA" id="ARBA00022472"/>
    </source>
</evidence>
<dbReference type="InterPro" id="IPR003690">
    <property type="entry name" value="MTERF"/>
</dbReference>
<dbReference type="GO" id="GO:0003676">
    <property type="term" value="F:nucleic acid binding"/>
    <property type="evidence" value="ECO:0007669"/>
    <property type="project" value="InterPro"/>
</dbReference>
<keyword evidence="2" id="KW-0805">Transcription regulation</keyword>
<accession>A0A978VEV0</accession>
<protein>
    <recommendedName>
        <fullName evidence="6">Transcription termination factor MTERF15, mitochondrial</fullName>
    </recommendedName>
</protein>
<reference evidence="4" key="1">
    <citation type="journal article" date="2021" name="Front. Plant Sci.">
        <title>Chromosome-Scale Genome Assembly for Chinese Sour Jujube and Insights Into Its Genome Evolution and Domestication Signature.</title>
        <authorList>
            <person name="Shen L.-Y."/>
            <person name="Luo H."/>
            <person name="Wang X.-L."/>
            <person name="Wang X.-M."/>
            <person name="Qiu X.-J."/>
            <person name="Liu H."/>
            <person name="Zhou S.-S."/>
            <person name="Jia K.-H."/>
            <person name="Nie S."/>
            <person name="Bao Y.-T."/>
            <person name="Zhang R.-G."/>
            <person name="Yun Q.-Z."/>
            <person name="Chai Y.-H."/>
            <person name="Lu J.-Y."/>
            <person name="Li Y."/>
            <person name="Zhao S.-W."/>
            <person name="Mao J.-F."/>
            <person name="Jia S.-G."/>
            <person name="Mao Y.-M."/>
        </authorList>
    </citation>
    <scope>NUCLEOTIDE SEQUENCE</scope>
    <source>
        <strain evidence="4">AT0</strain>
        <tissue evidence="4">Leaf</tissue>
    </source>
</reference>
<dbReference type="SMART" id="SM00733">
    <property type="entry name" value="Mterf"/>
    <property type="match status" value="7"/>
</dbReference>
<dbReference type="AlphaFoldDB" id="A0A978VEV0"/>
<comment type="similarity">
    <text evidence="1">Belongs to the mTERF family.</text>
</comment>
<dbReference type="PANTHER" id="PTHR13068:SF23">
    <property type="entry name" value="TRANSCRIPTION TERMINATION FACTOR MTERF15, MITOCHONDRIAL"/>
    <property type="match status" value="1"/>
</dbReference>
<evidence type="ECO:0000256" key="3">
    <source>
        <dbReference type="ARBA" id="ARBA00022946"/>
    </source>
</evidence>